<accession>A0AAE4R2T6</accession>
<organism evidence="1 2">
    <name type="scientific">Dietzia maris</name>
    <dbReference type="NCBI Taxonomy" id="37915"/>
    <lineage>
        <taxon>Bacteria</taxon>
        <taxon>Bacillati</taxon>
        <taxon>Actinomycetota</taxon>
        <taxon>Actinomycetes</taxon>
        <taxon>Mycobacteriales</taxon>
        <taxon>Dietziaceae</taxon>
        <taxon>Dietzia</taxon>
    </lineage>
</organism>
<dbReference type="Pfam" id="PF25310">
    <property type="entry name" value="VG15"/>
    <property type="match status" value="1"/>
</dbReference>
<dbReference type="RefSeq" id="WP_317470620.1">
    <property type="nucleotide sequence ID" value="NZ_JAWLKJ010000003.1"/>
</dbReference>
<gene>
    <name evidence="1" type="ORF">R3P82_12660</name>
</gene>
<dbReference type="AlphaFoldDB" id="A0AAE4R2T6"/>
<evidence type="ECO:0008006" key="3">
    <source>
        <dbReference type="Google" id="ProtNLM"/>
    </source>
</evidence>
<protein>
    <recommendedName>
        <fullName evidence="3">Capsid maturation protease</fullName>
    </recommendedName>
</protein>
<reference evidence="1" key="1">
    <citation type="submission" date="2023-10" db="EMBL/GenBank/DDBJ databases">
        <title>Development of a sustainable strategy for remediation of hydrocarbon-contaminated territories based on the waste exchange concept.</title>
        <authorList>
            <person name="Krivoruchko A."/>
        </authorList>
    </citation>
    <scope>NUCLEOTIDE SEQUENCE</scope>
    <source>
        <strain evidence="1">IEGM 1175</strain>
    </source>
</reference>
<name>A0AAE4R2T6_9ACTN</name>
<evidence type="ECO:0000313" key="1">
    <source>
        <dbReference type="EMBL" id="MDV6299961.1"/>
    </source>
</evidence>
<sequence>MPRLDQVESFREQLDDLNRAQVARLIQLWSRLIGRPDDYVRDALVAEFPQLVDVFAGAASDLTAEWYDSLAATEAFRARPAPLPPPDQLESSTRWAAAALASGTTTSPVERLAGTAQRALFNASRQTVELNVEREGAGWARYASANACEFCRMLATRGSVYGSKAAATSVVGRGRAGRTRGNQSLGSTYHDHCRCMAVPVRAGDTYEPPGYVEDWAAQYTQARAAADGVGTKSILAAWRQLS</sequence>
<comment type="caution">
    <text evidence="1">The sequence shown here is derived from an EMBL/GenBank/DDBJ whole genome shotgun (WGS) entry which is preliminary data.</text>
</comment>
<proteinExistence type="predicted"/>
<evidence type="ECO:0000313" key="2">
    <source>
        <dbReference type="Proteomes" id="UP001185873"/>
    </source>
</evidence>
<dbReference type="InterPro" id="IPR057369">
    <property type="entry name" value="VG15"/>
</dbReference>
<dbReference type="Proteomes" id="UP001185873">
    <property type="component" value="Unassembled WGS sequence"/>
</dbReference>
<dbReference type="EMBL" id="JAWLKJ010000003">
    <property type="protein sequence ID" value="MDV6299961.1"/>
    <property type="molecule type" value="Genomic_DNA"/>
</dbReference>